<accession>A0ABX0JBH7</accession>
<dbReference type="RefSeq" id="WP_166154206.1">
    <property type="nucleotide sequence ID" value="NZ_JAAOIW010000014.1"/>
</dbReference>
<evidence type="ECO:0000256" key="4">
    <source>
        <dbReference type="ARBA" id="ARBA00010441"/>
    </source>
</evidence>
<keyword evidence="10 15" id="KW-0472">Membrane</keyword>
<comment type="subcellular location">
    <subcellularLocation>
        <location evidence="2">Membrane</location>
        <topology evidence="2">Multi-pass membrane protein</topology>
    </subcellularLocation>
</comment>
<dbReference type="PROSITE" id="PS00379">
    <property type="entry name" value="CDP_ALCOHOL_P_TRANSF"/>
    <property type="match status" value="1"/>
</dbReference>
<protein>
    <recommendedName>
        <fullName evidence="13">Phosphatidylglycerophosphate synthase</fullName>
    </recommendedName>
</protein>
<evidence type="ECO:0000256" key="8">
    <source>
        <dbReference type="ARBA" id="ARBA00022989"/>
    </source>
</evidence>
<dbReference type="InterPro" id="IPR048254">
    <property type="entry name" value="CDP_ALCOHOL_P_TRANSF_CS"/>
</dbReference>
<comment type="pathway">
    <text evidence="3">Lipid metabolism.</text>
</comment>
<organism evidence="16 17">
    <name type="scientific">Paenibacillus agricola</name>
    <dbReference type="NCBI Taxonomy" id="2716264"/>
    <lineage>
        <taxon>Bacteria</taxon>
        <taxon>Bacillati</taxon>
        <taxon>Bacillota</taxon>
        <taxon>Bacilli</taxon>
        <taxon>Bacillales</taxon>
        <taxon>Paenibacillaceae</taxon>
        <taxon>Paenibacillus</taxon>
    </lineage>
</organism>
<evidence type="ECO:0000256" key="2">
    <source>
        <dbReference type="ARBA" id="ARBA00004141"/>
    </source>
</evidence>
<dbReference type="PIRSF" id="PIRSF000847">
    <property type="entry name" value="Phos_ph_gly_syn"/>
    <property type="match status" value="1"/>
</dbReference>
<evidence type="ECO:0000256" key="3">
    <source>
        <dbReference type="ARBA" id="ARBA00005189"/>
    </source>
</evidence>
<comment type="caution">
    <text evidence="16">The sequence shown here is derived from an EMBL/GenBank/DDBJ whole genome shotgun (WGS) entry which is preliminary data.</text>
</comment>
<evidence type="ECO:0000256" key="13">
    <source>
        <dbReference type="ARBA" id="ARBA00033018"/>
    </source>
</evidence>
<keyword evidence="12" id="KW-1208">Phospholipid metabolism</keyword>
<dbReference type="InterPro" id="IPR000462">
    <property type="entry name" value="CDP-OH_P_trans"/>
</dbReference>
<evidence type="ECO:0000256" key="15">
    <source>
        <dbReference type="SAM" id="Phobius"/>
    </source>
</evidence>
<evidence type="ECO:0000256" key="12">
    <source>
        <dbReference type="ARBA" id="ARBA00023264"/>
    </source>
</evidence>
<gene>
    <name evidence="16" type="ORF">G9U52_28920</name>
</gene>
<evidence type="ECO:0000313" key="16">
    <source>
        <dbReference type="EMBL" id="NHN33845.1"/>
    </source>
</evidence>
<keyword evidence="6 14" id="KW-0808">Transferase</keyword>
<feature type="transmembrane region" description="Helical" evidence="15">
    <location>
        <begin position="69"/>
        <end position="94"/>
    </location>
</feature>
<keyword evidence="11" id="KW-0594">Phospholipid biosynthesis</keyword>
<feature type="transmembrane region" description="Helical" evidence="15">
    <location>
        <begin position="114"/>
        <end position="136"/>
    </location>
</feature>
<keyword evidence="7 15" id="KW-0812">Transmembrane</keyword>
<proteinExistence type="inferred from homology"/>
<sequence length="175" mass="19776">MWNTPNLLTLCRFLLIPLYLLVFEAGHIRTAFLILLLAGLTDVLDGYIARSRNLVTQLGSMLDPLADKSMMITVILSLVFAGMISWAAAAAMFLRDAGMIVGSAIFHFRGKQTVPANAMGKLTTVLYYIAIMLIIFELPYAHVYLWTVIVISFLTSIIYIYQFNRLNQQRSRHLK</sequence>
<evidence type="ECO:0000256" key="14">
    <source>
        <dbReference type="RuleBase" id="RU003750"/>
    </source>
</evidence>
<dbReference type="InterPro" id="IPR050324">
    <property type="entry name" value="CDP-alcohol_PTase-I"/>
</dbReference>
<comment type="similarity">
    <text evidence="4 14">Belongs to the CDP-alcohol phosphatidyltransferase class-I family.</text>
</comment>
<dbReference type="PANTHER" id="PTHR14269:SF11">
    <property type="entry name" value="CDP-DIACYLGLYCEROL--GLYCEROL-3-PHOSPHATE 3-PHOSPHATIDYLTRANSFERASE"/>
    <property type="match status" value="1"/>
</dbReference>
<keyword evidence="9" id="KW-0443">Lipid metabolism</keyword>
<evidence type="ECO:0000256" key="10">
    <source>
        <dbReference type="ARBA" id="ARBA00023136"/>
    </source>
</evidence>
<evidence type="ECO:0000256" key="6">
    <source>
        <dbReference type="ARBA" id="ARBA00022679"/>
    </source>
</evidence>
<dbReference type="PANTHER" id="PTHR14269">
    <property type="entry name" value="CDP-DIACYLGLYCEROL--GLYCEROL-3-PHOSPHATE 3-PHOSPHATIDYLTRANSFERASE-RELATED"/>
    <property type="match status" value="1"/>
</dbReference>
<evidence type="ECO:0000256" key="9">
    <source>
        <dbReference type="ARBA" id="ARBA00023098"/>
    </source>
</evidence>
<keyword evidence="5" id="KW-0444">Lipid biosynthesis</keyword>
<evidence type="ECO:0000256" key="11">
    <source>
        <dbReference type="ARBA" id="ARBA00023209"/>
    </source>
</evidence>
<dbReference type="Proteomes" id="UP001165962">
    <property type="component" value="Unassembled WGS sequence"/>
</dbReference>
<keyword evidence="8 15" id="KW-1133">Transmembrane helix</keyword>
<evidence type="ECO:0000256" key="5">
    <source>
        <dbReference type="ARBA" id="ARBA00022516"/>
    </source>
</evidence>
<evidence type="ECO:0000256" key="7">
    <source>
        <dbReference type="ARBA" id="ARBA00022692"/>
    </source>
</evidence>
<feature type="transmembrane region" description="Helical" evidence="15">
    <location>
        <begin position="142"/>
        <end position="161"/>
    </location>
</feature>
<comment type="function">
    <text evidence="1">This protein catalyzes the committed step to the synthesis of the acidic phospholipids.</text>
</comment>
<dbReference type="Pfam" id="PF01066">
    <property type="entry name" value="CDP-OH_P_transf"/>
    <property type="match status" value="1"/>
</dbReference>
<keyword evidence="17" id="KW-1185">Reference proteome</keyword>
<dbReference type="EMBL" id="JAAOIW010000014">
    <property type="protein sequence ID" value="NHN33845.1"/>
    <property type="molecule type" value="Genomic_DNA"/>
</dbReference>
<evidence type="ECO:0000256" key="1">
    <source>
        <dbReference type="ARBA" id="ARBA00003973"/>
    </source>
</evidence>
<dbReference type="Gene3D" id="1.20.120.1760">
    <property type="match status" value="1"/>
</dbReference>
<evidence type="ECO:0000313" key="17">
    <source>
        <dbReference type="Proteomes" id="UP001165962"/>
    </source>
</evidence>
<name>A0ABX0JBH7_9BACL</name>
<dbReference type="InterPro" id="IPR043130">
    <property type="entry name" value="CDP-OH_PTrfase_TM_dom"/>
</dbReference>
<dbReference type="InterPro" id="IPR004570">
    <property type="entry name" value="Phosphatidylglycerol_P_synth"/>
</dbReference>
<reference evidence="16" key="1">
    <citation type="submission" date="2020-03" db="EMBL/GenBank/DDBJ databases">
        <title>Draft sequencing of Paenibacilllus sp. S3N08.</title>
        <authorList>
            <person name="Kim D.-U."/>
        </authorList>
    </citation>
    <scope>NUCLEOTIDE SEQUENCE</scope>
    <source>
        <strain evidence="16">S3N08</strain>
    </source>
</reference>